<feature type="region of interest" description="Disordered" evidence="4">
    <location>
        <begin position="251"/>
        <end position="271"/>
    </location>
</feature>
<dbReference type="GO" id="GO:0000160">
    <property type="term" value="P:phosphorelay signal transduction system"/>
    <property type="evidence" value="ECO:0007669"/>
    <property type="project" value="UniProtKB-KW"/>
</dbReference>
<evidence type="ECO:0000256" key="4">
    <source>
        <dbReference type="SAM" id="MobiDB-lite"/>
    </source>
</evidence>
<dbReference type="Pfam" id="PF02518">
    <property type="entry name" value="HATPase_c"/>
    <property type="match status" value="1"/>
</dbReference>
<evidence type="ECO:0000256" key="3">
    <source>
        <dbReference type="ARBA" id="ARBA00023012"/>
    </source>
</evidence>
<accession>A0A173LUW3</accession>
<dbReference type="RefSeq" id="WP_096380056.1">
    <property type="nucleotide sequence ID" value="NZ_AP017457.1"/>
</dbReference>
<dbReference type="PANTHER" id="PTHR24421">
    <property type="entry name" value="NITRATE/NITRITE SENSOR PROTEIN NARX-RELATED"/>
    <property type="match status" value="1"/>
</dbReference>
<feature type="transmembrane region" description="Helical" evidence="5">
    <location>
        <begin position="161"/>
        <end position="179"/>
    </location>
</feature>
<feature type="transmembrane region" description="Helical" evidence="5">
    <location>
        <begin position="131"/>
        <end position="155"/>
    </location>
</feature>
<keyword evidence="5" id="KW-1133">Transmembrane helix</keyword>
<feature type="domain" description="Histidine kinase/HSP90-like ATPase" evidence="6">
    <location>
        <begin position="312"/>
        <end position="396"/>
    </location>
</feature>
<reference evidence="7 8" key="1">
    <citation type="journal article" date="2016" name="Genome Announc.">
        <title>Complete Genome Sequence of Aurantimicrobium minutum Type Strain KNCT, a Planktonic Ultramicrobacterium Isolated from River Water.</title>
        <authorList>
            <person name="Nakai R."/>
            <person name="Fujisawa T."/>
            <person name="Nakamura Y."/>
            <person name="Nishide H."/>
            <person name="Uchiyama I."/>
            <person name="Baba T."/>
            <person name="Toyoda A."/>
            <person name="Fujiyama A."/>
            <person name="Naganuma T."/>
            <person name="Niki H."/>
        </authorList>
    </citation>
    <scope>NUCLEOTIDE SEQUENCE [LARGE SCALE GENOMIC DNA]</scope>
    <source>
        <strain evidence="7 8">KNC</strain>
    </source>
</reference>
<sequence>MQIGIPAKLAPVLFAQALSRLFLVYSAYSVIFAEVLLLLAGWHEGNAAVLWAGFLVGFPGFVLWWLMFSPLSPFSASLYLVFLGICLVIVSWAALATMPDVVSTKFLPFTLLGFALITTCGVAARVRDRLFWATLGYVIANVAIFVGAQLAGGVFEFDNRLLVGYVIVVLAVSFTPGLLRAQSKIQPSLDNSMDFISQDAQVVASAKDIAAHLHDTLLANLALIAQTKPGMLQQDVRESIEAQLARLENSELTTTRQTATSPELSSDTRERLSPVSTALAEAERNGLVINLSGDLASLENLTNDQITATAAALSQCLANVLAHSGQKNAEVVLLGIPSNVSITVIDGGVGFDVEAIPTDRLGLKLSVRERIEQAGGTVRIWSNPNHGAAIMMQLPTEVRDER</sequence>
<proteinExistence type="predicted"/>
<dbReference type="GeneID" id="80451239"/>
<dbReference type="CDD" id="cd16917">
    <property type="entry name" value="HATPase_UhpB-NarQ-NarX-like"/>
    <property type="match status" value="1"/>
</dbReference>
<evidence type="ECO:0000256" key="5">
    <source>
        <dbReference type="SAM" id="Phobius"/>
    </source>
</evidence>
<feature type="transmembrane region" description="Helical" evidence="5">
    <location>
        <begin position="48"/>
        <end position="67"/>
    </location>
</feature>
<name>A0A173LUW3_9MICO</name>
<dbReference type="EMBL" id="AP017457">
    <property type="protein sequence ID" value="BAU98599.1"/>
    <property type="molecule type" value="Genomic_DNA"/>
</dbReference>
<dbReference type="InterPro" id="IPR050482">
    <property type="entry name" value="Sensor_HK_TwoCompSys"/>
</dbReference>
<dbReference type="SUPFAM" id="SSF55874">
    <property type="entry name" value="ATPase domain of HSP90 chaperone/DNA topoisomerase II/histidine kinase"/>
    <property type="match status" value="1"/>
</dbReference>
<dbReference type="KEGG" id="amin:AUMI_10560"/>
<dbReference type="InterPro" id="IPR036890">
    <property type="entry name" value="HATPase_C_sf"/>
</dbReference>
<evidence type="ECO:0000256" key="1">
    <source>
        <dbReference type="ARBA" id="ARBA00022679"/>
    </source>
</evidence>
<dbReference type="AlphaFoldDB" id="A0A173LUW3"/>
<evidence type="ECO:0000313" key="8">
    <source>
        <dbReference type="Proteomes" id="UP000243847"/>
    </source>
</evidence>
<organism evidence="7 8">
    <name type="scientific">Aurantimicrobium minutum</name>
    <dbReference type="NCBI Taxonomy" id="708131"/>
    <lineage>
        <taxon>Bacteria</taxon>
        <taxon>Bacillati</taxon>
        <taxon>Actinomycetota</taxon>
        <taxon>Actinomycetes</taxon>
        <taxon>Micrococcales</taxon>
        <taxon>Microbacteriaceae</taxon>
        <taxon>Aurantimicrobium</taxon>
    </lineage>
</organism>
<keyword evidence="2" id="KW-0418">Kinase</keyword>
<dbReference type="Gene3D" id="3.30.565.10">
    <property type="entry name" value="Histidine kinase-like ATPase, C-terminal domain"/>
    <property type="match status" value="1"/>
</dbReference>
<evidence type="ECO:0000256" key="2">
    <source>
        <dbReference type="ARBA" id="ARBA00022777"/>
    </source>
</evidence>
<evidence type="ECO:0000259" key="6">
    <source>
        <dbReference type="Pfam" id="PF02518"/>
    </source>
</evidence>
<keyword evidence="1" id="KW-0808">Transferase</keyword>
<feature type="transmembrane region" description="Helical" evidence="5">
    <location>
        <begin position="106"/>
        <end position="124"/>
    </location>
</feature>
<dbReference type="OrthoDB" id="3534856at2"/>
<gene>
    <name evidence="7" type="ORF">AUMI_10560</name>
</gene>
<feature type="transmembrane region" description="Helical" evidence="5">
    <location>
        <begin position="21"/>
        <end position="42"/>
    </location>
</feature>
<keyword evidence="3" id="KW-0902">Two-component regulatory system</keyword>
<keyword evidence="5" id="KW-0812">Transmembrane</keyword>
<feature type="transmembrane region" description="Helical" evidence="5">
    <location>
        <begin position="74"/>
        <end position="94"/>
    </location>
</feature>
<protein>
    <submittedName>
        <fullName evidence="7">Two-component system connector protein AriR</fullName>
    </submittedName>
</protein>
<feature type="compositionally biased region" description="Polar residues" evidence="4">
    <location>
        <begin position="251"/>
        <end position="265"/>
    </location>
</feature>
<keyword evidence="5" id="KW-0472">Membrane</keyword>
<dbReference type="PANTHER" id="PTHR24421:SF63">
    <property type="entry name" value="SENSOR HISTIDINE KINASE DESK"/>
    <property type="match status" value="1"/>
</dbReference>
<dbReference type="Proteomes" id="UP000243847">
    <property type="component" value="Chromosome sequence1"/>
</dbReference>
<dbReference type="InterPro" id="IPR003594">
    <property type="entry name" value="HATPase_dom"/>
</dbReference>
<dbReference type="GO" id="GO:0016301">
    <property type="term" value="F:kinase activity"/>
    <property type="evidence" value="ECO:0007669"/>
    <property type="project" value="UniProtKB-KW"/>
</dbReference>
<evidence type="ECO:0000313" key="7">
    <source>
        <dbReference type="EMBL" id="BAU98599.1"/>
    </source>
</evidence>